<dbReference type="RefSeq" id="WP_075276083.1">
    <property type="nucleotide sequence ID" value="NZ_CP016908.1"/>
</dbReference>
<keyword evidence="8" id="KW-0863">Zinc-finger</keyword>
<dbReference type="InterPro" id="IPR027417">
    <property type="entry name" value="P-loop_NTPase"/>
</dbReference>
<dbReference type="GO" id="GO:0009380">
    <property type="term" value="C:excinuclease repair complex"/>
    <property type="evidence" value="ECO:0007669"/>
    <property type="project" value="InterPro"/>
</dbReference>
<dbReference type="EMBL" id="CP016908">
    <property type="protein sequence ID" value="APR99434.1"/>
    <property type="molecule type" value="Genomic_DNA"/>
</dbReference>
<evidence type="ECO:0000259" key="17">
    <source>
        <dbReference type="PROSITE" id="PS50893"/>
    </source>
</evidence>
<dbReference type="Gene3D" id="1.10.8.280">
    <property type="entry name" value="ABC transporter ATPase domain-like"/>
    <property type="match status" value="1"/>
</dbReference>
<evidence type="ECO:0000256" key="3">
    <source>
        <dbReference type="ARBA" id="ARBA00022723"/>
    </source>
</evidence>
<evidence type="ECO:0000256" key="2">
    <source>
        <dbReference type="ARBA" id="ARBA00022490"/>
    </source>
</evidence>
<feature type="domain" description="ABC transporter" evidence="17">
    <location>
        <begin position="591"/>
        <end position="922"/>
    </location>
</feature>
<dbReference type="KEGG" id="pabo:BCY86_01100"/>
<keyword evidence="10" id="KW-0067">ATP-binding</keyword>
<protein>
    <recommendedName>
        <fullName evidence="15">UvrABC system protein A</fullName>
    </recommendedName>
    <alternativeName>
        <fullName evidence="16">Excinuclease ABC subunit A</fullName>
    </alternativeName>
</protein>
<evidence type="ECO:0000256" key="8">
    <source>
        <dbReference type="ARBA" id="ARBA00022771"/>
    </source>
</evidence>
<evidence type="ECO:0000256" key="15">
    <source>
        <dbReference type="ARBA" id="ARBA00039316"/>
    </source>
</evidence>
<evidence type="ECO:0000256" key="6">
    <source>
        <dbReference type="ARBA" id="ARBA00022763"/>
    </source>
</evidence>
<evidence type="ECO:0000256" key="11">
    <source>
        <dbReference type="ARBA" id="ARBA00022881"/>
    </source>
</evidence>
<dbReference type="PANTHER" id="PTHR43152">
    <property type="entry name" value="UVRABC SYSTEM PROTEIN A"/>
    <property type="match status" value="1"/>
</dbReference>
<name>A0A1L6MV93_9BACT</name>
<dbReference type="Pfam" id="PF17755">
    <property type="entry name" value="UvrA_DNA-bind"/>
    <property type="match status" value="1"/>
</dbReference>
<dbReference type="PANTHER" id="PTHR43152:SF3">
    <property type="entry name" value="UVRABC SYSTEM PROTEIN A"/>
    <property type="match status" value="1"/>
</dbReference>
<organism evidence="18 19">
    <name type="scientific">Pajaroellobacter abortibovis</name>
    <dbReference type="NCBI Taxonomy" id="1882918"/>
    <lineage>
        <taxon>Bacteria</taxon>
        <taxon>Pseudomonadati</taxon>
        <taxon>Myxococcota</taxon>
        <taxon>Polyangia</taxon>
        <taxon>Polyangiales</taxon>
        <taxon>Polyangiaceae</taxon>
    </lineage>
</organism>
<keyword evidence="2" id="KW-0963">Cytoplasm</keyword>
<comment type="similarity">
    <text evidence="14">Belongs to the ABC transporter superfamily. UvrA family.</text>
</comment>
<dbReference type="InterPro" id="IPR013815">
    <property type="entry name" value="ATP_grasp_subdomain_1"/>
</dbReference>
<dbReference type="Gene3D" id="3.40.50.300">
    <property type="entry name" value="P-loop containing nucleotide triphosphate hydrolases"/>
    <property type="match status" value="5"/>
</dbReference>
<dbReference type="Gene3D" id="1.20.1580.10">
    <property type="entry name" value="ABC transporter ATPase like domain"/>
    <property type="match status" value="3"/>
</dbReference>
<evidence type="ECO:0000256" key="12">
    <source>
        <dbReference type="ARBA" id="ARBA00023125"/>
    </source>
</evidence>
<dbReference type="PROSITE" id="PS50893">
    <property type="entry name" value="ABC_TRANSPORTER_2"/>
    <property type="match status" value="3"/>
</dbReference>
<dbReference type="InterPro" id="IPR041102">
    <property type="entry name" value="UvrA_inter"/>
</dbReference>
<keyword evidence="6" id="KW-0227">DNA damage</keyword>
<keyword evidence="4" id="KW-0677">Repeat</keyword>
<dbReference type="Gene3D" id="3.30.1490.20">
    <property type="entry name" value="ATP-grasp fold, A domain"/>
    <property type="match status" value="1"/>
</dbReference>
<keyword evidence="12" id="KW-0238">DNA-binding</keyword>
<dbReference type="GO" id="GO:0016887">
    <property type="term" value="F:ATP hydrolysis activity"/>
    <property type="evidence" value="ECO:0007669"/>
    <property type="project" value="InterPro"/>
</dbReference>
<dbReference type="SUPFAM" id="SSF52540">
    <property type="entry name" value="P-loop containing nucleoside triphosphate hydrolases"/>
    <property type="match status" value="4"/>
</dbReference>
<dbReference type="OrthoDB" id="9809851at2"/>
<evidence type="ECO:0000256" key="13">
    <source>
        <dbReference type="ARBA" id="ARBA00023204"/>
    </source>
</evidence>
<dbReference type="STRING" id="1882918.BCY86_01100"/>
<dbReference type="Proteomes" id="UP000185544">
    <property type="component" value="Chromosome"/>
</dbReference>
<proteinExistence type="inferred from homology"/>
<keyword evidence="7" id="KW-0228">DNA excision</keyword>
<dbReference type="GO" id="GO:0006289">
    <property type="term" value="P:nucleotide-excision repair"/>
    <property type="evidence" value="ECO:0007669"/>
    <property type="project" value="InterPro"/>
</dbReference>
<keyword evidence="9" id="KW-0862">Zinc</keyword>
<dbReference type="NCBIfam" id="TIGR00630">
    <property type="entry name" value="uvra"/>
    <property type="match status" value="1"/>
</dbReference>
<evidence type="ECO:0000256" key="5">
    <source>
        <dbReference type="ARBA" id="ARBA00022741"/>
    </source>
</evidence>
<accession>A0A1L6MV93</accession>
<keyword evidence="19" id="KW-1185">Reference proteome</keyword>
<dbReference type="GO" id="GO:0005737">
    <property type="term" value="C:cytoplasm"/>
    <property type="evidence" value="ECO:0007669"/>
    <property type="project" value="UniProtKB-SubCell"/>
</dbReference>
<sequence>MHSIRLQGAHTHNLQHLNLELHPGEWIALTGPSGSGKSSLALDTLYAEGQRRYVESFSPYARQFLERPARPPMDKLDPVAAAVAVDRRALIKSSRSTLATLTDLEPYLAALFACEAIPTCPDCKIAAHVAQAANTAERLLHSHKGKPVLISYPVSIETPEHFLTLRERFLQEGYHRIFLGESIRDIDTVCPSEVIPYGNIEVIIDRLVLCYEEQSRLQEAIATAWDLTEREIYFRTTPSPSIQTFSEPPLILTHGLICPSCNRVFKPAQPSFFSYNSPLGACTKCRGFGYMLDIDWDKVIPDPRKSLVQGAIRPWTGPSAKGERAALKEFALRQTIPLDTPWERLSPEHRTLLLEGEPKEERKERKKDWFPGVRRWFQWLESRTYKMHVRVFLSRYRKQFPCPTCQGQRLNPTALAYRIAGLNIAEWHALTVTQAKDRAATFAPSQPQGEHALRGLQNRLKYLHQVGLGYLTLNRQAKTLSGGEAQRASLTTALGTALTGTLFVLDEPTIGLHPTDVPPLTQALRELAQRGNIVLTVEHEENLIRHSSRVIELGPAAGTQGGRLLFDGPPDALANHLETATGRAWSRPRSFRVPRPTHQWLTLKKVQGHNLQGIDVSIPLGNVCAICGPSGSGKSTLAVETLYSAIARELGDTSILKPSTYDSIEGLQSIARVVLVDQSPLGRTTRGNAATYTKAWDFFRKHFAAEPASVRAGLTPSHFSFNVAHGRCENCKGEGYERVEMQFLADVSFLCPVCQGKRFKEEILEIRYREKTIDDVLRMTIDEALAHFDPPHAHDPALHRTLTPIHQVGLGYLQLGQPLSSLSGGEAQRLKLARALTEKPHGVMFIIDEPSAGLHSEDIRPVLEAIHILVEEGGHVVLIEHDLDILANADWLIELGPGAGPDGGHIVVSGPPSRIAKQSTKTGQALQAWCHSKQFSPSAALSPIHKETPVLSIVRAREHNLKEVSCDIPHGQLCVITGPSGSGKSSLAFHVIFAEGQRRFMETLTPYARQFLPTLPRANVDEVSGIPPCIALEQRLHGAGAHSTVATVTELAHYLRLLFAKVGERHCPQCDAKIASSSADELFYQLHSRRDTHRKTLYAPAVTGRKGIYLDLFTNAARTGIKTARVDGVIIGIDPPPSLKRSQVHDIDLIVFYGTLQQLDRKTLDQALAWGNGMVRLADGEPRTISKEREEILSTTRACTQCGTGVPELDPRWFSFNTVQGQCEICQGTGSTSEKDILLTSPRKRCSACGGSRLSPVARRVRLGQETYAEFTSRPAESALQQAKTWKFLGQEAEIATAPWNELIRRLSFVVDIGLGYLALDRPASTLSGGEMQRLRLSAQLGSGLTGTLYILDEPTIGLHPKDTSRLLNNLRKLVDTGSTVIVVEHDAETIRAADYVLDLGPNGGRNGGRIMASGPSEDVLSHPDSPTGQALKVHISIRDPHPEPPSQWIELTKARANNLRAVDFRIPVQRMTVVCGVSGSGKSTLVNHVFYPALRRSLGLVAQEPGPFHTLKGSEAIRRTLAVDQSPIGRSPRSTPATFLGVWDHIRTLFASLPTSKVRGYTAARFSFNTAKGGQCPTCQGQGTLVTEMTFLPPVLSPCEACRGDRFESATLDIRYAGKHLGEVLRLSAAEAAELFSAHTKIVKPLQTLCDLGIGYLQLGQGSHTLSGGEAQRLKLAAELTAGIAHEPTLYVLDEPTTGLHIQDVHQLITVFDRLVQRGDTLVIIEHHPDLITRADWVIELGPEAGKDGGTIVFQGKSAQLYAQPTATGQWLAHHMPPFPHP</sequence>
<gene>
    <name evidence="18" type="ORF">BCY86_01100</name>
</gene>
<evidence type="ECO:0000256" key="16">
    <source>
        <dbReference type="ARBA" id="ARBA00042156"/>
    </source>
</evidence>
<reference evidence="18 19" key="1">
    <citation type="submission" date="2016-08" db="EMBL/GenBank/DDBJ databases">
        <title>Identification and validation of antigenic proteins from Pajaroellobacter abortibovis using de-novo genome sequence assembly and reverse vaccinology.</title>
        <authorList>
            <person name="Welly B.T."/>
            <person name="Miller M.R."/>
            <person name="Stott J.L."/>
            <person name="Blanchard M.T."/>
            <person name="Islas-Trejo A.D."/>
            <person name="O'Rourke S.M."/>
            <person name="Young A.E."/>
            <person name="Medrano J.F."/>
            <person name="Van Eenennaam A.L."/>
        </authorList>
    </citation>
    <scope>NUCLEOTIDE SEQUENCE [LARGE SCALE GENOMIC DNA]</scope>
    <source>
        <strain evidence="18 19">BTF92-0548A/99-0131</strain>
    </source>
</reference>
<dbReference type="Pfam" id="PF17760">
    <property type="entry name" value="UvrA_inter"/>
    <property type="match status" value="2"/>
</dbReference>
<evidence type="ECO:0000256" key="10">
    <source>
        <dbReference type="ARBA" id="ARBA00022840"/>
    </source>
</evidence>
<dbReference type="GO" id="GO:0004518">
    <property type="term" value="F:nuclease activity"/>
    <property type="evidence" value="ECO:0007669"/>
    <property type="project" value="UniProtKB-KW"/>
</dbReference>
<comment type="subcellular location">
    <subcellularLocation>
        <location evidence="1">Cytoplasm</location>
    </subcellularLocation>
</comment>
<dbReference type="GO" id="GO:0005524">
    <property type="term" value="F:ATP binding"/>
    <property type="evidence" value="ECO:0007669"/>
    <property type="project" value="UniProtKB-KW"/>
</dbReference>
<dbReference type="GO" id="GO:0008270">
    <property type="term" value="F:zinc ion binding"/>
    <property type="evidence" value="ECO:0007669"/>
    <property type="project" value="UniProtKB-KW"/>
</dbReference>
<keyword evidence="13" id="KW-0234">DNA repair</keyword>
<evidence type="ECO:0000256" key="1">
    <source>
        <dbReference type="ARBA" id="ARBA00004496"/>
    </source>
</evidence>
<keyword evidence="3" id="KW-0479">Metal-binding</keyword>
<evidence type="ECO:0000256" key="7">
    <source>
        <dbReference type="ARBA" id="ARBA00022769"/>
    </source>
</evidence>
<evidence type="ECO:0000256" key="9">
    <source>
        <dbReference type="ARBA" id="ARBA00022833"/>
    </source>
</evidence>
<dbReference type="GO" id="GO:0003677">
    <property type="term" value="F:DNA binding"/>
    <property type="evidence" value="ECO:0007669"/>
    <property type="project" value="UniProtKB-KW"/>
</dbReference>
<feature type="domain" description="ABC transporter" evidence="17">
    <location>
        <begin position="944"/>
        <end position="1433"/>
    </location>
</feature>
<feature type="domain" description="ABC transporter" evidence="17">
    <location>
        <begin position="1436"/>
        <end position="1775"/>
    </location>
</feature>
<evidence type="ECO:0000313" key="19">
    <source>
        <dbReference type="Proteomes" id="UP000185544"/>
    </source>
</evidence>
<dbReference type="PROSITE" id="PS00211">
    <property type="entry name" value="ABC_TRANSPORTER_1"/>
    <property type="match status" value="3"/>
</dbReference>
<dbReference type="InterPro" id="IPR017871">
    <property type="entry name" value="ABC_transporter-like_CS"/>
</dbReference>
<keyword evidence="5" id="KW-0547">Nucleotide-binding</keyword>
<evidence type="ECO:0000313" key="18">
    <source>
        <dbReference type="EMBL" id="APR99434.1"/>
    </source>
</evidence>
<dbReference type="InterPro" id="IPR003439">
    <property type="entry name" value="ABC_transporter-like_ATP-bd"/>
</dbReference>
<dbReference type="SMART" id="SM00382">
    <property type="entry name" value="AAA"/>
    <property type="match status" value="4"/>
</dbReference>
<keyword evidence="11" id="KW-0267">Excision nuclease</keyword>
<evidence type="ECO:0000256" key="4">
    <source>
        <dbReference type="ARBA" id="ARBA00022737"/>
    </source>
</evidence>
<dbReference type="InterPro" id="IPR004602">
    <property type="entry name" value="UvrA"/>
</dbReference>
<evidence type="ECO:0000256" key="14">
    <source>
        <dbReference type="ARBA" id="ARBA00038000"/>
    </source>
</evidence>
<dbReference type="InterPro" id="IPR041552">
    <property type="entry name" value="UvrA_DNA-bd"/>
</dbReference>
<dbReference type="InterPro" id="IPR003593">
    <property type="entry name" value="AAA+_ATPase"/>
</dbReference>